<dbReference type="SUPFAM" id="SSF52047">
    <property type="entry name" value="RNI-like"/>
    <property type="match status" value="1"/>
</dbReference>
<evidence type="ECO:0000313" key="2">
    <source>
        <dbReference type="Proteomes" id="UP001141327"/>
    </source>
</evidence>
<dbReference type="PANTHER" id="PTHR13318:SF190">
    <property type="entry name" value="PARTNER OF PAIRED, ISOFORM B"/>
    <property type="match status" value="1"/>
</dbReference>
<dbReference type="Gene3D" id="3.80.10.10">
    <property type="entry name" value="Ribonuclease Inhibitor"/>
    <property type="match status" value="1"/>
</dbReference>
<gene>
    <name evidence="1" type="ORF">PAPYR_223</name>
</gene>
<dbReference type="PANTHER" id="PTHR13318">
    <property type="entry name" value="PARTNER OF PAIRED, ISOFORM B-RELATED"/>
    <property type="match status" value="1"/>
</dbReference>
<sequence length="694" mass="75869">MNFSVPIKHDGSLERVPTEFPEPLLPVETLATLVSRCCDLQSLNLAMELTGCLRESAGWVDIAFPATRAPTLRSLVADCTAGLGRCALARILERVAPSLEELTVTLEDIDWLYDILPRLSHLRALSLRGCPVDCRRLIPCAPWLAELTLGIFRQSVGTLNGLLPHLASLERLDLPCDIPTPSPNWLGCTPLADFRLLPNPSRLRSVTVAEWPQWVFSPFDLAAVAHNLAQVQVGRSTEIERYLSSGATMEEIHLAEPPDAALVSLIERMPRLRKLVGFHEPPGPLLLGRLTVLHLALPREGSDRDLCLTGAPCLREFRVRASSDVFHKRICLTLEGLPALELVDTLLFVKTLTVRQCPRLRCLEHFSAVALQADGALSSVTSLAFNSYHSDLRPATFLLPVLREMPNLVELSRVRITSDAECQALFAALPRLASVDLRSIAPATQFAAPPSLRQLTLQCQLQPVTITGAGLESVFVRGCRICAVQAPRLHDLWIVDAASLTQLTLATPLLRTLVMPVTSAFGELAEEVPLAALRTMALRVAHQTDLEPLGALLRRPFVSRLGRLAVDFRMQCPLGTLGEILAIPPPSVALDVFLLIDTPSAGSEFPALPNLRALTVRGGSDLVLHGPGAPALESIRILPRRQSCSVRVPRDTPRLTRIVGGTFAQRAVDWLRGWCPLILAAPDPTRFVAPEEPE</sequence>
<reference evidence="1" key="1">
    <citation type="journal article" date="2022" name="bioRxiv">
        <title>Genomics of Preaxostyla Flagellates Illuminates Evolutionary Transitions and the Path Towards Mitochondrial Loss.</title>
        <authorList>
            <person name="Novak L.V.F."/>
            <person name="Treitli S.C."/>
            <person name="Pyrih J."/>
            <person name="Halakuc P."/>
            <person name="Pipaliya S.V."/>
            <person name="Vacek V."/>
            <person name="Brzon O."/>
            <person name="Soukal P."/>
            <person name="Eme L."/>
            <person name="Dacks J.B."/>
            <person name="Karnkowska A."/>
            <person name="Elias M."/>
            <person name="Hampl V."/>
        </authorList>
    </citation>
    <scope>NUCLEOTIDE SEQUENCE</scope>
    <source>
        <strain evidence="1">RCP-MX</strain>
    </source>
</reference>
<dbReference type="EMBL" id="JAPMOS010000001">
    <property type="protein sequence ID" value="KAJ4462989.1"/>
    <property type="molecule type" value="Genomic_DNA"/>
</dbReference>
<proteinExistence type="predicted"/>
<keyword evidence="2" id="KW-1185">Reference proteome</keyword>
<dbReference type="Proteomes" id="UP001141327">
    <property type="component" value="Unassembled WGS sequence"/>
</dbReference>
<name>A0ABQ8UV56_9EUKA</name>
<dbReference type="InterPro" id="IPR032675">
    <property type="entry name" value="LRR_dom_sf"/>
</dbReference>
<organism evidence="1 2">
    <name type="scientific">Paratrimastix pyriformis</name>
    <dbReference type="NCBI Taxonomy" id="342808"/>
    <lineage>
        <taxon>Eukaryota</taxon>
        <taxon>Metamonada</taxon>
        <taxon>Preaxostyla</taxon>
        <taxon>Paratrimastigidae</taxon>
        <taxon>Paratrimastix</taxon>
    </lineage>
</organism>
<accession>A0ABQ8UV56</accession>
<evidence type="ECO:0000313" key="1">
    <source>
        <dbReference type="EMBL" id="KAJ4462989.1"/>
    </source>
</evidence>
<comment type="caution">
    <text evidence="1">The sequence shown here is derived from an EMBL/GenBank/DDBJ whole genome shotgun (WGS) entry which is preliminary data.</text>
</comment>
<protein>
    <submittedName>
        <fullName evidence="1">Uncharacterized protein</fullName>
    </submittedName>
</protein>